<feature type="transmembrane region" description="Helical" evidence="3">
    <location>
        <begin position="60"/>
        <end position="89"/>
    </location>
</feature>
<feature type="compositionally biased region" description="Low complexity" evidence="2">
    <location>
        <begin position="1086"/>
        <end position="1099"/>
    </location>
</feature>
<gene>
    <name evidence="5" type="ORF">TR153439</name>
</gene>
<feature type="region of interest" description="Disordered" evidence="2">
    <location>
        <begin position="1214"/>
        <end position="1233"/>
    </location>
</feature>
<accession>A0A0X3P2Y4</accession>
<evidence type="ECO:0000256" key="1">
    <source>
        <dbReference type="ARBA" id="ARBA00023170"/>
    </source>
</evidence>
<keyword evidence="1" id="KW-0675">Receptor</keyword>
<dbReference type="Pfam" id="PF01534">
    <property type="entry name" value="Frizzled"/>
    <property type="match status" value="1"/>
</dbReference>
<feature type="region of interest" description="Disordered" evidence="2">
    <location>
        <begin position="1661"/>
        <end position="1728"/>
    </location>
</feature>
<dbReference type="EMBL" id="GEEE01017192">
    <property type="protein sequence ID" value="JAP46033.1"/>
    <property type="molecule type" value="Transcribed_RNA"/>
</dbReference>
<feature type="region of interest" description="Disordered" evidence="2">
    <location>
        <begin position="755"/>
        <end position="787"/>
    </location>
</feature>
<keyword evidence="3" id="KW-1133">Transmembrane helix</keyword>
<feature type="transmembrane region" description="Helical" evidence="3">
    <location>
        <begin position="367"/>
        <end position="390"/>
    </location>
</feature>
<feature type="compositionally biased region" description="Gly residues" evidence="2">
    <location>
        <begin position="1580"/>
        <end position="1589"/>
    </location>
</feature>
<sequence length="1728" mass="184311">MHSRWLLSFAPHGSLLYPPRLLVWLYRLASTTPAGSWGPYCLPPGWQYPRWRTQAYVNDSFGLCLLAFVLVYFPFLVAALWSVIFDYAVFATFRELCKRAASISPPSASPLKGDSTAMQLLQQPHQQQFYHYHNLTQRRSCWLPIIRPSFTLDSVSTCRPLLSPDTCEVRRINRGGDGPASMVGPLDVCAMGSASPVTTAAAADASNQAANEIELLPPATAVGTNEPHQASAREADANSQRISKKPSGCWWHQESEASSPFIRHPIICRLLWLHPDLSPRYELEQTVFDSSGIGEGDIALDGYQRLTESSRRRHIREFNSTPMEKQLTCVHIVLVTVPIVFVFISLTGSKIDGEPLSGLCFVGITSLWAHCALVVFPLGMCLFLKMFYLFRAMMFMSQLRSKFTESFFLVDREMAHRLVMSIRAYVIYILALLGLLLFFVGVHSYVYVQQPHWLESQRNFFFCQLRHRLMGLDVFAASVACHSSSSVFSVLHFGAVRHQAQQFPPLPPLIHSSTVTASPVTSASPRDVVMVEESQQKPTTSAHLVTTGAGRVLRRITRDLTASRSDADAPPLLSPFDPFLTEHSRGANGSGSVFEFSESARPLTGPIFLNLLTYFTVNLIFASMCLLDASVKRRWTQLFHRVVRAIYPRQSNSGAACGMRKTAGTAAASEVTSFTSTSTSCCFNGGGGGHQMLSYCSQIALDRLPPSFSWWDPGVFFLFPTRPASALCLCKLQRPPTGECAVTMSAANVETRPCQLQNHQQATSANDTSQPVRTSGSATNSSNSQNAVSLRAAVSDVSCSYGRRYSSSTNEESCIASALSSSGIGSCANQGGTRSTVTTTADRDNAACGTSIGSHGGSKFRGGVIHKSGSVNSAQSLFLRHHPHALSALGGAGGCPRVSQAAGQSDSTTRSLSAAAALAASLQPLQAVAAAAASEIDAHLTAAVALHQTLSRSGRRHRHRRILPGKSLCRRRLAPNRSLSITGLPITDLSGLDRASLSNLSASLVRSALRLTTASSTQDLPEAHGSVTEAQRLSIVTSLSRVLAPYCFSAAAGVANASTSDGNPHPNPAGNSRATSVLGEGRLSTSSAQIDQQHQSQTQHFRGSSGSINTWRHLSGLNAPPTATVAGSRMSLRSLSYASSTGSSAQSYNSFQLLAEHAGASWRELWRTRMLLMDVLRWAQAVAATNSTPAHSVANSNSYYPMLGTTALLGHQGNSGADLTASEIPPSTSSAAADETATTIDWTNQLSAMVMYLLGQVQQQQPEDPPPTGDPVLMAALVAATAAASAAMQQQQEHNRQHFAEGQPTTAAVGTENTVAKSPAGGSGSATTITAAAFAAPFPISSPHFVSPAASFPPPPPPPPTIPFYQMRQLPRFPAPMCVSATSPPQFCHRGPPDLLADHHRAFAQAAARAEENVCHLDASAATPNLQPPHPLIWGPGSPQSTGVSPADAGCGLSRPYPPMPTLYAAPQPPVPPSLRHYSPSQQWTSVATSVPRHCYPTVWHQPVEASPHLAPPSQTLFDNVSSSAMVPFGPPLTAFPAPALIPTRDAASPSTPAAAAASLSRWSVRTRHRARKKTPNDESGGGSGGGIGRSRDDSDAFDSEDEIISDADEKPASGDASADVGDGEQGILRVALMQASSQWPLPGFLDEGDSTGYSEAFEAIGGSTRPETEEDDGDISSVSQSASQVVPACAKSLGPPPKLQSTVSASGDPTIAAQHVPDPKETAKKDR</sequence>
<feature type="compositionally biased region" description="Low complexity" evidence="2">
    <location>
        <begin position="1677"/>
        <end position="1687"/>
    </location>
</feature>
<organism evidence="5">
    <name type="scientific">Schistocephalus solidus</name>
    <name type="common">Tapeworm</name>
    <dbReference type="NCBI Taxonomy" id="70667"/>
    <lineage>
        <taxon>Eukaryota</taxon>
        <taxon>Metazoa</taxon>
        <taxon>Spiralia</taxon>
        <taxon>Lophotrochozoa</taxon>
        <taxon>Platyhelminthes</taxon>
        <taxon>Cestoda</taxon>
        <taxon>Eucestoda</taxon>
        <taxon>Diphyllobothriidea</taxon>
        <taxon>Diphyllobothriidae</taxon>
        <taxon>Schistocephalus</taxon>
    </lineage>
</organism>
<dbReference type="Gene3D" id="1.20.1070.10">
    <property type="entry name" value="Rhodopsin 7-helix transmembrane proteins"/>
    <property type="match status" value="1"/>
</dbReference>
<dbReference type="InterPro" id="IPR000539">
    <property type="entry name" value="Frizzled/Smoothened_7TM"/>
</dbReference>
<keyword evidence="3" id="KW-0472">Membrane</keyword>
<feature type="compositionally biased region" description="Low complexity" evidence="2">
    <location>
        <begin position="1547"/>
        <end position="1559"/>
    </location>
</feature>
<feature type="compositionally biased region" description="Basic residues" evidence="2">
    <location>
        <begin position="1565"/>
        <end position="1574"/>
    </location>
</feature>
<dbReference type="SMART" id="SM01330">
    <property type="entry name" value="Frizzled"/>
    <property type="match status" value="1"/>
</dbReference>
<protein>
    <recommendedName>
        <fullName evidence="4">Frizzled/Smoothened 7TM domain-containing protein</fullName>
    </recommendedName>
</protein>
<reference evidence="5" key="1">
    <citation type="submission" date="2016-01" db="EMBL/GenBank/DDBJ databases">
        <title>Reference transcriptome for the parasite Schistocephalus solidus: insights into the molecular evolution of parasitism.</title>
        <authorList>
            <person name="Hebert F.O."/>
            <person name="Grambauer S."/>
            <person name="Barber I."/>
            <person name="Landry C.R."/>
            <person name="Aubin-Horth N."/>
        </authorList>
    </citation>
    <scope>NUCLEOTIDE SEQUENCE</scope>
</reference>
<dbReference type="GO" id="GO:0007166">
    <property type="term" value="P:cell surface receptor signaling pathway"/>
    <property type="evidence" value="ECO:0007669"/>
    <property type="project" value="InterPro"/>
</dbReference>
<feature type="domain" description="Frizzled/Smoothened 7TM" evidence="4">
    <location>
        <begin position="1"/>
        <end position="501"/>
    </location>
</feature>
<feature type="region of interest" description="Disordered" evidence="2">
    <location>
        <begin position="1056"/>
        <end position="1106"/>
    </location>
</feature>
<feature type="compositionally biased region" description="Basic and acidic residues" evidence="2">
    <location>
        <begin position="1718"/>
        <end position="1728"/>
    </location>
</feature>
<name>A0A0X3P2Y4_SCHSO</name>
<evidence type="ECO:0000259" key="4">
    <source>
        <dbReference type="SMART" id="SM01330"/>
    </source>
</evidence>
<feature type="transmembrane region" description="Helical" evidence="3">
    <location>
        <begin position="425"/>
        <end position="448"/>
    </location>
</feature>
<keyword evidence="3" id="KW-0812">Transmembrane</keyword>
<evidence type="ECO:0000256" key="3">
    <source>
        <dbReference type="SAM" id="Phobius"/>
    </source>
</evidence>
<evidence type="ECO:0000256" key="2">
    <source>
        <dbReference type="SAM" id="MobiDB-lite"/>
    </source>
</evidence>
<feature type="region of interest" description="Disordered" evidence="2">
    <location>
        <begin position="1546"/>
        <end position="1599"/>
    </location>
</feature>
<proteinExistence type="predicted"/>
<feature type="transmembrane region" description="Helical" evidence="3">
    <location>
        <begin position="327"/>
        <end position="347"/>
    </location>
</feature>
<evidence type="ECO:0000313" key="5">
    <source>
        <dbReference type="EMBL" id="JAP46033.1"/>
    </source>
</evidence>
<dbReference type="GO" id="GO:0016020">
    <property type="term" value="C:membrane"/>
    <property type="evidence" value="ECO:0007669"/>
    <property type="project" value="InterPro"/>
</dbReference>